<keyword evidence="2" id="KW-0687">Ribonucleoprotein</keyword>
<dbReference type="Proteomes" id="UP001604277">
    <property type="component" value="Unassembled WGS sequence"/>
</dbReference>
<protein>
    <submittedName>
        <fullName evidence="2">U5 small nuclear ribonucleoprotein helicase</fullName>
    </submittedName>
</protein>
<comment type="caution">
    <text evidence="2">The sequence shown here is derived from an EMBL/GenBank/DDBJ whole genome shotgun (WGS) entry which is preliminary data.</text>
</comment>
<gene>
    <name evidence="2" type="ORF">Fot_30030</name>
</gene>
<dbReference type="Pfam" id="PF24557">
    <property type="entry name" value="DExH14_plug"/>
    <property type="match status" value="1"/>
</dbReference>
<sequence length="117" mass="13315">MKMLLELPRLTNSLRLPFDADQAYLHRRSFLQNLKLHSSAASVDDSELARKIVHGWNKASAEVRQAYKQFIGAVVELMGGEVVSEEFREVALSVYRLFSAAAEDEEDADNTRIFEKK</sequence>
<dbReference type="GO" id="GO:1990904">
    <property type="term" value="C:ribonucleoprotein complex"/>
    <property type="evidence" value="ECO:0007669"/>
    <property type="project" value="UniProtKB-KW"/>
</dbReference>
<dbReference type="EMBL" id="JBFOLJ010000008">
    <property type="protein sequence ID" value="KAL2516059.1"/>
    <property type="molecule type" value="Genomic_DNA"/>
</dbReference>
<keyword evidence="3" id="KW-1185">Reference proteome</keyword>
<evidence type="ECO:0000259" key="1">
    <source>
        <dbReference type="Pfam" id="PF24557"/>
    </source>
</evidence>
<proteinExistence type="predicted"/>
<organism evidence="2 3">
    <name type="scientific">Forsythia ovata</name>
    <dbReference type="NCBI Taxonomy" id="205694"/>
    <lineage>
        <taxon>Eukaryota</taxon>
        <taxon>Viridiplantae</taxon>
        <taxon>Streptophyta</taxon>
        <taxon>Embryophyta</taxon>
        <taxon>Tracheophyta</taxon>
        <taxon>Spermatophyta</taxon>
        <taxon>Magnoliopsida</taxon>
        <taxon>eudicotyledons</taxon>
        <taxon>Gunneridae</taxon>
        <taxon>Pentapetalae</taxon>
        <taxon>asterids</taxon>
        <taxon>lamiids</taxon>
        <taxon>Lamiales</taxon>
        <taxon>Oleaceae</taxon>
        <taxon>Forsythieae</taxon>
        <taxon>Forsythia</taxon>
    </lineage>
</organism>
<keyword evidence="2" id="KW-0378">Hydrolase</keyword>
<keyword evidence="2" id="KW-0347">Helicase</keyword>
<dbReference type="AlphaFoldDB" id="A0ABD1TTK5"/>
<name>A0ABD1TTK5_9LAMI</name>
<keyword evidence="2" id="KW-0067">ATP-binding</keyword>
<evidence type="ECO:0000313" key="3">
    <source>
        <dbReference type="Proteomes" id="UP001604277"/>
    </source>
</evidence>
<keyword evidence="2" id="KW-0547">Nucleotide-binding</keyword>
<dbReference type="InterPro" id="IPR056379">
    <property type="entry name" value="DExH14_plug"/>
</dbReference>
<accession>A0ABD1TTK5</accession>
<dbReference type="GO" id="GO:0004386">
    <property type="term" value="F:helicase activity"/>
    <property type="evidence" value="ECO:0007669"/>
    <property type="project" value="UniProtKB-KW"/>
</dbReference>
<evidence type="ECO:0000313" key="2">
    <source>
        <dbReference type="EMBL" id="KAL2516059.1"/>
    </source>
</evidence>
<feature type="domain" description="DExH14 plug" evidence="1">
    <location>
        <begin position="46"/>
        <end position="117"/>
    </location>
</feature>
<reference evidence="3" key="1">
    <citation type="submission" date="2024-07" db="EMBL/GenBank/DDBJ databases">
        <title>Two chromosome-level genome assemblies of Korean endemic species Abeliophyllum distichum and Forsythia ovata (Oleaceae).</title>
        <authorList>
            <person name="Jang H."/>
        </authorList>
    </citation>
    <scope>NUCLEOTIDE SEQUENCE [LARGE SCALE GENOMIC DNA]</scope>
</reference>